<dbReference type="SUPFAM" id="SSF51735">
    <property type="entry name" value="NAD(P)-binding Rossmann-fold domains"/>
    <property type="match status" value="1"/>
</dbReference>
<dbReference type="PANTHER" id="PTHR43669">
    <property type="entry name" value="5-KETO-D-GLUCONATE 5-REDUCTASE"/>
    <property type="match status" value="1"/>
</dbReference>
<dbReference type="PANTHER" id="PTHR43669:SF3">
    <property type="entry name" value="ALCOHOL DEHYDROGENASE, PUTATIVE (AFU_ORTHOLOGUE AFUA_3G03445)-RELATED"/>
    <property type="match status" value="1"/>
</dbReference>
<dbReference type="InterPro" id="IPR036291">
    <property type="entry name" value="NAD(P)-bd_dom_sf"/>
</dbReference>
<evidence type="ECO:0000256" key="2">
    <source>
        <dbReference type="ARBA" id="ARBA00023002"/>
    </source>
</evidence>
<dbReference type="GO" id="GO:0016491">
    <property type="term" value="F:oxidoreductase activity"/>
    <property type="evidence" value="ECO:0007669"/>
    <property type="project" value="UniProtKB-KW"/>
</dbReference>
<evidence type="ECO:0000313" key="3">
    <source>
        <dbReference type="EMBL" id="SPQ24213.1"/>
    </source>
</evidence>
<accession>A0A3S4B7Z4</accession>
<comment type="similarity">
    <text evidence="1">Belongs to the short-chain dehydrogenases/reductases (SDR) family.</text>
</comment>
<keyword evidence="2" id="KW-0560">Oxidoreductase</keyword>
<evidence type="ECO:0000256" key="1">
    <source>
        <dbReference type="ARBA" id="ARBA00006484"/>
    </source>
</evidence>
<dbReference type="CDD" id="cd05233">
    <property type="entry name" value="SDR_c"/>
    <property type="match status" value="1"/>
</dbReference>
<dbReference type="Proteomes" id="UP000289323">
    <property type="component" value="Unassembled WGS sequence"/>
</dbReference>
<name>A0A3S4B7Z4_9PEZI</name>
<evidence type="ECO:0000313" key="4">
    <source>
        <dbReference type="Proteomes" id="UP000289323"/>
    </source>
</evidence>
<sequence>MAAGKTLLVIGSGPGIGRSVATLFASKRYSNVVLVARRDESLAAERAAVEQAVGSHVTVKTYAVDVTDSAALLKALDDADAAVGKPECVFFNAARVLPSAFFEHDVKEIEYDLKITVSALYVIAQRYVPHLVALAKADPSAKPALIVTSSALPQHPIPQLFALSLVKAAQRNLVQSLNLAYGPEGVHIGVINVAGPVSPDELERNPANIAAKTWEWAEAGKEFEVVI</sequence>
<dbReference type="AlphaFoldDB" id="A0A3S4B7Z4"/>
<dbReference type="InterPro" id="IPR002347">
    <property type="entry name" value="SDR_fam"/>
</dbReference>
<dbReference type="EMBL" id="OUUZ01000013">
    <property type="protein sequence ID" value="SPQ24213.1"/>
    <property type="molecule type" value="Genomic_DNA"/>
</dbReference>
<dbReference type="Pfam" id="PF00106">
    <property type="entry name" value="adh_short"/>
    <property type="match status" value="1"/>
</dbReference>
<proteinExistence type="inferred from homology"/>
<dbReference type="Gene3D" id="3.40.50.720">
    <property type="entry name" value="NAD(P)-binding Rossmann-like Domain"/>
    <property type="match status" value="1"/>
</dbReference>
<organism evidence="3 4">
    <name type="scientific">Thermothielavioides terrestris</name>
    <dbReference type="NCBI Taxonomy" id="2587410"/>
    <lineage>
        <taxon>Eukaryota</taxon>
        <taxon>Fungi</taxon>
        <taxon>Dikarya</taxon>
        <taxon>Ascomycota</taxon>
        <taxon>Pezizomycotina</taxon>
        <taxon>Sordariomycetes</taxon>
        <taxon>Sordariomycetidae</taxon>
        <taxon>Sordariales</taxon>
        <taxon>Chaetomiaceae</taxon>
        <taxon>Thermothielavioides</taxon>
    </lineage>
</organism>
<gene>
    <name evidence="3" type="ORF">TT172_LOCUS6632</name>
</gene>
<protein>
    <submittedName>
        <fullName evidence="3">Ca4b7211-8032-4527-97ef-834c35119808</fullName>
    </submittedName>
</protein>
<reference evidence="3 4" key="1">
    <citation type="submission" date="2018-04" db="EMBL/GenBank/DDBJ databases">
        <authorList>
            <person name="Huttner S."/>
            <person name="Dainat J."/>
        </authorList>
    </citation>
    <scope>NUCLEOTIDE SEQUENCE [LARGE SCALE GENOMIC DNA]</scope>
</reference>